<dbReference type="Pfam" id="PF17032">
    <property type="entry name" value="Zn_ribbon_15"/>
    <property type="match status" value="1"/>
</dbReference>
<dbReference type="RefSeq" id="WP_209628283.1">
    <property type="nucleotide sequence ID" value="NZ_PRDG01000004.1"/>
</dbReference>
<name>A0ABS5B4P5_9STRE</name>
<sequence length="78" mass="8982">MIIWGHKGYKKLLGTSGYPIDCSHCNNQQAWQLLEVGKKFTLYFIPLFPYGRKYYLTCPVCGSGMEVDKKDLPNYLSN</sequence>
<feature type="domain" description="Zinc-ribbon 15" evidence="1">
    <location>
        <begin position="21"/>
        <end position="69"/>
    </location>
</feature>
<evidence type="ECO:0000259" key="1">
    <source>
        <dbReference type="Pfam" id="PF17032"/>
    </source>
</evidence>
<dbReference type="EMBL" id="PRDG01000004">
    <property type="protein sequence ID" value="MBP2623785.1"/>
    <property type="molecule type" value="Genomic_DNA"/>
</dbReference>
<accession>A0ABS5B4P5</accession>
<dbReference type="InterPro" id="IPR031493">
    <property type="entry name" value="Zinc_ribbon_15"/>
</dbReference>
<organism evidence="2 3">
    <name type="scientific">Streptococcus oricebi</name>
    <dbReference type="NCBI Taxonomy" id="1547447"/>
    <lineage>
        <taxon>Bacteria</taxon>
        <taxon>Bacillati</taxon>
        <taxon>Bacillota</taxon>
        <taxon>Bacilli</taxon>
        <taxon>Lactobacillales</taxon>
        <taxon>Streptococcaceae</taxon>
        <taxon>Streptococcus</taxon>
    </lineage>
</organism>
<proteinExistence type="predicted"/>
<gene>
    <name evidence="2" type="ORF">C4K46_07505</name>
</gene>
<evidence type="ECO:0000313" key="3">
    <source>
        <dbReference type="Proteomes" id="UP001519296"/>
    </source>
</evidence>
<keyword evidence="3" id="KW-1185">Reference proteome</keyword>
<protein>
    <submittedName>
        <fullName evidence="2">Zinc-ribbon domain-containing protein</fullName>
    </submittedName>
</protein>
<comment type="caution">
    <text evidence="2">The sequence shown here is derived from an EMBL/GenBank/DDBJ whole genome shotgun (WGS) entry which is preliminary data.</text>
</comment>
<evidence type="ECO:0000313" key="2">
    <source>
        <dbReference type="EMBL" id="MBP2623785.1"/>
    </source>
</evidence>
<reference evidence="2 3" key="1">
    <citation type="submission" date="2018-02" db="EMBL/GenBank/DDBJ databases">
        <title>Draft genome sequence of Streptococcus oricebi CCUG 70868T type strain.</title>
        <authorList>
            <person name="Mendez V."/>
            <person name="Salva-Serra F."/>
            <person name="Jaen-Luchoro D."/>
            <person name="Gonzales-Siles L."/>
            <person name="Karlsson R."/>
            <person name="Engstrom-Jakobsson H."/>
            <person name="Busquets A."/>
            <person name="Gomila M."/>
            <person name="Pineiro-Iglesias B."/>
            <person name="Bennasar-Figueras A."/>
            <person name="Seeger M."/>
            <person name="Moore E."/>
        </authorList>
    </citation>
    <scope>NUCLEOTIDE SEQUENCE [LARGE SCALE GENOMIC DNA]</scope>
    <source>
        <strain evidence="2 3">CCUG 70868</strain>
    </source>
</reference>
<dbReference type="Proteomes" id="UP001519296">
    <property type="component" value="Unassembled WGS sequence"/>
</dbReference>